<protein>
    <recommendedName>
        <fullName evidence="5">CUB domain-containing protein</fullName>
    </recommendedName>
</protein>
<feature type="domain" description="CUB" evidence="5">
    <location>
        <begin position="1"/>
        <end position="102"/>
    </location>
</feature>
<feature type="region of interest" description="Disordered" evidence="3">
    <location>
        <begin position="147"/>
        <end position="234"/>
    </location>
</feature>
<accession>A0A6J8BZ21</accession>
<dbReference type="OrthoDB" id="6124083at2759"/>
<keyword evidence="4" id="KW-0472">Membrane</keyword>
<organism evidence="6 7">
    <name type="scientific">Mytilus coruscus</name>
    <name type="common">Sea mussel</name>
    <dbReference type="NCBI Taxonomy" id="42192"/>
    <lineage>
        <taxon>Eukaryota</taxon>
        <taxon>Metazoa</taxon>
        <taxon>Spiralia</taxon>
        <taxon>Lophotrochozoa</taxon>
        <taxon>Mollusca</taxon>
        <taxon>Bivalvia</taxon>
        <taxon>Autobranchia</taxon>
        <taxon>Pteriomorphia</taxon>
        <taxon>Mytilida</taxon>
        <taxon>Mytiloidea</taxon>
        <taxon>Mytilidae</taxon>
        <taxon>Mytilinae</taxon>
        <taxon>Mytilus</taxon>
    </lineage>
</organism>
<dbReference type="CDD" id="cd00041">
    <property type="entry name" value="CUB"/>
    <property type="match status" value="1"/>
</dbReference>
<sequence length="234" mass="26005">MLVCYSNLLYDWLITSDSPTEFVNIIVEDCEIEILKGKITTGCQVDKLSIYDGEFDNSTALYQSCCLTDVPALNSSGPYILIRFETDTSDVARGFRIKYYNSANKSTDEEAAAFGLYIVIAVVIVAVCVILAVIAFYIKRKKTKTHSQRVNPLGREEANTSTETDKYQETEPVDENNKPPLPSDSSVPLPNDWSEPEGMVAPQNIGPKPDIINYKNLPDGNTRGNILPPIQQEN</sequence>
<evidence type="ECO:0000313" key="7">
    <source>
        <dbReference type="Proteomes" id="UP000507470"/>
    </source>
</evidence>
<dbReference type="Gene3D" id="2.60.120.290">
    <property type="entry name" value="Spermadhesin, CUB domain"/>
    <property type="match status" value="1"/>
</dbReference>
<evidence type="ECO:0000256" key="3">
    <source>
        <dbReference type="SAM" id="MobiDB-lite"/>
    </source>
</evidence>
<proteinExistence type="predicted"/>
<evidence type="ECO:0000256" key="1">
    <source>
        <dbReference type="ARBA" id="ARBA00023157"/>
    </source>
</evidence>
<keyword evidence="4" id="KW-1133">Transmembrane helix</keyword>
<feature type="transmembrane region" description="Helical" evidence="4">
    <location>
        <begin position="114"/>
        <end position="138"/>
    </location>
</feature>
<evidence type="ECO:0000259" key="5">
    <source>
        <dbReference type="PROSITE" id="PS01180"/>
    </source>
</evidence>
<dbReference type="InterPro" id="IPR000859">
    <property type="entry name" value="CUB_dom"/>
</dbReference>
<dbReference type="AlphaFoldDB" id="A0A6J8BZ21"/>
<dbReference type="SUPFAM" id="SSF49854">
    <property type="entry name" value="Spermadhesin, CUB domain"/>
    <property type="match status" value="1"/>
</dbReference>
<reference evidence="6 7" key="1">
    <citation type="submission" date="2020-06" db="EMBL/GenBank/DDBJ databases">
        <authorList>
            <person name="Li R."/>
            <person name="Bekaert M."/>
        </authorList>
    </citation>
    <scope>NUCLEOTIDE SEQUENCE [LARGE SCALE GENOMIC DNA]</scope>
    <source>
        <strain evidence="7">wild</strain>
    </source>
</reference>
<gene>
    <name evidence="6" type="ORF">MCOR_24493</name>
</gene>
<keyword evidence="7" id="KW-1185">Reference proteome</keyword>
<dbReference type="EMBL" id="CACVKT020004327">
    <property type="protein sequence ID" value="CAC5389318.1"/>
    <property type="molecule type" value="Genomic_DNA"/>
</dbReference>
<evidence type="ECO:0000256" key="4">
    <source>
        <dbReference type="SAM" id="Phobius"/>
    </source>
</evidence>
<dbReference type="PROSITE" id="PS01180">
    <property type="entry name" value="CUB"/>
    <property type="match status" value="1"/>
</dbReference>
<keyword evidence="1" id="KW-1015">Disulfide bond</keyword>
<evidence type="ECO:0000256" key="2">
    <source>
        <dbReference type="PROSITE-ProRule" id="PRU00059"/>
    </source>
</evidence>
<dbReference type="Proteomes" id="UP000507470">
    <property type="component" value="Unassembled WGS sequence"/>
</dbReference>
<comment type="caution">
    <text evidence="2">Lacks conserved residue(s) required for the propagation of feature annotation.</text>
</comment>
<dbReference type="InterPro" id="IPR035914">
    <property type="entry name" value="Sperma_CUB_dom_sf"/>
</dbReference>
<keyword evidence="4" id="KW-0812">Transmembrane</keyword>
<feature type="compositionally biased region" description="Basic and acidic residues" evidence="3">
    <location>
        <begin position="154"/>
        <end position="169"/>
    </location>
</feature>
<dbReference type="Pfam" id="PF00431">
    <property type="entry name" value="CUB"/>
    <property type="match status" value="1"/>
</dbReference>
<name>A0A6J8BZ21_MYTCO</name>
<evidence type="ECO:0000313" key="6">
    <source>
        <dbReference type="EMBL" id="CAC5389318.1"/>
    </source>
</evidence>